<organism evidence="2 3">
    <name type="scientific">Marinitoga hydrogenitolerans (strain DSM 16785 / JCM 12826 / AT1271)</name>
    <dbReference type="NCBI Taxonomy" id="1122195"/>
    <lineage>
        <taxon>Bacteria</taxon>
        <taxon>Thermotogati</taxon>
        <taxon>Thermotogota</taxon>
        <taxon>Thermotogae</taxon>
        <taxon>Petrotogales</taxon>
        <taxon>Petrotogaceae</taxon>
        <taxon>Marinitoga</taxon>
    </lineage>
</organism>
<protein>
    <submittedName>
        <fullName evidence="2">FecR family protein</fullName>
    </submittedName>
</protein>
<proteinExistence type="predicted"/>
<comment type="caution">
    <text evidence="2">The sequence shown here is derived from an EMBL/GenBank/DDBJ whole genome shotgun (WGS) entry which is preliminary data.</text>
</comment>
<name>A0A1M4U4G4_MARH1</name>
<dbReference type="STRING" id="1122195.SAMN02745164_00575"/>
<evidence type="ECO:0000313" key="2">
    <source>
        <dbReference type="EMBL" id="SHE51628.1"/>
    </source>
</evidence>
<keyword evidence="3" id="KW-1185">Reference proteome</keyword>
<feature type="region of interest" description="Disordered" evidence="1">
    <location>
        <begin position="297"/>
        <end position="318"/>
    </location>
</feature>
<accession>A0A1M4U4G4</accession>
<dbReference type="AlphaFoldDB" id="A0A1M4U4G4"/>
<dbReference type="EMBL" id="FQUI01000006">
    <property type="protein sequence ID" value="SHE51628.1"/>
    <property type="molecule type" value="Genomic_DNA"/>
</dbReference>
<dbReference type="OrthoDB" id="48708at2"/>
<gene>
    <name evidence="2" type="ORF">SAMN02745164_00575</name>
</gene>
<dbReference type="RefSeq" id="WP_072863255.1">
    <property type="nucleotide sequence ID" value="NZ_FQUI01000006.1"/>
</dbReference>
<sequence>MFKKWGVICLFLLSSILFFGNLTITIENTTVYAGENIPIQISTDQSTLTHLYVDVTSGGFDDPLILFDGFDLIDGKAQIIFLAPLIPGESVITFFNEDKSIEKKLVLDIIEESINLPKTKLIILEKKGNVLYKKPNSDIWDSLSLETIIQENSDLLTLKDGFVHLKEPNLNIEIKVTSDTQLYIKRLRVSENGDIDIEYELKKGATINKIKEILAPGSKYLVGSGSVVAGVRGTEFGFEKIGDIAKIRTFEGTVYTMVNNRMFPVTAGNMFSYSPSQINPTLQKLDKLLEEYENDFIPKEEQPKEETTQPAEEQPTKTKANIGNISFGKQQKGLNSYLVYSFAPNFDFGPFGIGIGFNAYQEDINSPLYYGIPSESASPSENIISALSINYLKLDFPNFYIRYGISPSYTRGLGLFMNNYYVPYSRVFDTELRFGSLKLGGHIPYEIYSLMPFNYNQSSNIFFGYIDTDVGPLNTEITAIMNLNSEKPENEFNQAYLITLYKDILFFRLGIESDIVLTNSGTIVYGLLAGPTINFPPYFQFMLGFNYLSEGFNMEYLNSYYEYNAANGFYMDLNSPSSFGLMGKSTLSIAPYLNVLINYNKLFSENRDSLLNGQMTLNIPSIGGMPQLTAGFTYIQYKFLEDPSVTNVFLNDNTNLQGFIYYPILENSGVIYSINYNMREQKFEYTLNFETKEF</sequence>
<feature type="compositionally biased region" description="Basic and acidic residues" evidence="1">
    <location>
        <begin position="297"/>
        <end position="307"/>
    </location>
</feature>
<dbReference type="Proteomes" id="UP000184334">
    <property type="component" value="Unassembled WGS sequence"/>
</dbReference>
<reference evidence="2" key="1">
    <citation type="submission" date="2016-11" db="EMBL/GenBank/DDBJ databases">
        <authorList>
            <person name="Varghese N."/>
            <person name="Submissions S."/>
        </authorList>
    </citation>
    <scope>NUCLEOTIDE SEQUENCE [LARGE SCALE GENOMIC DNA]</scope>
    <source>
        <strain evidence="2">DSM 16785</strain>
    </source>
</reference>
<evidence type="ECO:0000256" key="1">
    <source>
        <dbReference type="SAM" id="MobiDB-lite"/>
    </source>
</evidence>
<evidence type="ECO:0000313" key="3">
    <source>
        <dbReference type="Proteomes" id="UP000184334"/>
    </source>
</evidence>